<protein>
    <submittedName>
        <fullName evidence="4">Retrovirus-related Pol polyprotein from transposon TNT 1-94</fullName>
    </submittedName>
</protein>
<dbReference type="InterPro" id="IPR057670">
    <property type="entry name" value="SH3_retrovirus"/>
</dbReference>
<proteinExistence type="predicted"/>
<feature type="domain" description="Reverse transcriptase Ty1/copia-type" evidence="2">
    <location>
        <begin position="496"/>
        <end position="703"/>
    </location>
</feature>
<accession>A0A438K009</accession>
<dbReference type="Proteomes" id="UP000288805">
    <property type="component" value="Unassembled WGS sequence"/>
</dbReference>
<evidence type="ECO:0000259" key="3">
    <source>
        <dbReference type="Pfam" id="PF25597"/>
    </source>
</evidence>
<dbReference type="PANTHER" id="PTHR47592">
    <property type="entry name" value="PBF68 PROTEIN"/>
    <property type="match status" value="1"/>
</dbReference>
<feature type="compositionally biased region" description="Polar residues" evidence="1">
    <location>
        <begin position="247"/>
        <end position="259"/>
    </location>
</feature>
<gene>
    <name evidence="4" type="primary">POLX_535</name>
    <name evidence="4" type="ORF">CK203_017385</name>
</gene>
<dbReference type="CDD" id="cd09272">
    <property type="entry name" value="RNase_HI_RT_Ty1"/>
    <property type="match status" value="1"/>
</dbReference>
<evidence type="ECO:0000313" key="5">
    <source>
        <dbReference type="Proteomes" id="UP000288805"/>
    </source>
</evidence>
<sequence>MTTESDNVVVTELAPVATPTMAQVPAMPTAVPISVSPGEKPEKFSGLNFKRWQQKMLFYLTTLNLARFLTEDAPKLIEDEHDIQVISAIDAWKHSDFLCRNYVMNGLADSLYNVYSDKKTAKELWESLDRKYKTEDAGAKKFIVGRFLDYKMVDSKTVVSQVQELQVILHEIHAEGMMLSETFQVAAIIEKLPPAWKDFKNYLKHKRKEMSIEDLIIRLRIEEDNRRSEKKGAHTLNEAKANFVEHGQSSKAKTNNNKGKGSKLGPKGDLKEAEISREMLQLWNGGLILVLLAMYALIRKCSPLLNQLRMGKKCSWGTLPPLRSRVKNLVSGSLLNNHGFRLVFDSNKVVLSKSGMYVGKGYMSDGMWKLNVPKKKAEKTPYELWKGRKPSYTYLRMWGCLAKVAVPPPKKVKIGPKTIDCIFIGYAHNSNAYWFLVYESNIPDIHKNTIMESRNASFFEDVFPCEPQTFKEAVNSTEGLMWKEAIKSEIDSILQNHTWELVDLPPGCKPLSSKWIFKRKMKVDGSIDKYKARLVIKGYRQTEGLDYFDTYSPVTRINSIRMVLAIAALRNLEIHQMDVKTAFLNGDLDEEIYMEQPEGFSAPGQEKKVCKLVKSLYGLKQAPKQWHEKFDNVMLSHGFKINECDKCVYVKDTEHGYVIVCLYVDDMLIVGSDDKMITSTKNMLNSRTPVDVTLHLSKNKGESVSQVEYSRIIGSLMYLMSCTRPDIAYAVGKLSRYTSNPGAKHWQGIIRVLKYLRFTRDYGLHYTRYPAVLEGYSDANWISNVKDSKSHSGYVFTLGGAAVSWKSSKQTVIARSIMESEFIALDKCGEEAEWLRHFLEDIPRWSKPVPPICIHCDSQSAIGRAQSNMYNGKSRHIRRRHNTLDNYSQLGLSLWTM</sequence>
<dbReference type="EMBL" id="QGNW01000021">
    <property type="protein sequence ID" value="RVX14554.1"/>
    <property type="molecule type" value="Genomic_DNA"/>
</dbReference>
<name>A0A438K009_VITVI</name>
<dbReference type="AlphaFoldDB" id="A0A438K009"/>
<dbReference type="Pfam" id="PF14223">
    <property type="entry name" value="Retrotran_gag_2"/>
    <property type="match status" value="1"/>
</dbReference>
<evidence type="ECO:0000259" key="2">
    <source>
        <dbReference type="Pfam" id="PF07727"/>
    </source>
</evidence>
<reference evidence="4 5" key="1">
    <citation type="journal article" date="2018" name="PLoS Genet.">
        <title>Population sequencing reveals clonal diversity and ancestral inbreeding in the grapevine cultivar Chardonnay.</title>
        <authorList>
            <person name="Roach M.J."/>
            <person name="Johnson D.L."/>
            <person name="Bohlmann J."/>
            <person name="van Vuuren H.J."/>
            <person name="Jones S.J."/>
            <person name="Pretorius I.S."/>
            <person name="Schmidt S.A."/>
            <person name="Borneman A.R."/>
        </authorList>
    </citation>
    <scope>NUCLEOTIDE SEQUENCE [LARGE SCALE GENOMIC DNA]</scope>
    <source>
        <strain evidence="5">cv. Chardonnay</strain>
        <tissue evidence="4">Leaf</tissue>
    </source>
</reference>
<dbReference type="SUPFAM" id="SSF56672">
    <property type="entry name" value="DNA/RNA polymerases"/>
    <property type="match status" value="1"/>
</dbReference>
<dbReference type="PANTHER" id="PTHR47592:SF27">
    <property type="entry name" value="OS08G0421700 PROTEIN"/>
    <property type="match status" value="1"/>
</dbReference>
<dbReference type="Pfam" id="PF07727">
    <property type="entry name" value="RVT_2"/>
    <property type="match status" value="1"/>
</dbReference>
<feature type="region of interest" description="Disordered" evidence="1">
    <location>
        <begin position="243"/>
        <end position="268"/>
    </location>
</feature>
<evidence type="ECO:0000256" key="1">
    <source>
        <dbReference type="SAM" id="MobiDB-lite"/>
    </source>
</evidence>
<dbReference type="InterPro" id="IPR043502">
    <property type="entry name" value="DNA/RNA_pol_sf"/>
</dbReference>
<evidence type="ECO:0000313" key="4">
    <source>
        <dbReference type="EMBL" id="RVX14554.1"/>
    </source>
</evidence>
<dbReference type="InterPro" id="IPR013103">
    <property type="entry name" value="RVT_2"/>
</dbReference>
<organism evidence="4 5">
    <name type="scientific">Vitis vinifera</name>
    <name type="common">Grape</name>
    <dbReference type="NCBI Taxonomy" id="29760"/>
    <lineage>
        <taxon>Eukaryota</taxon>
        <taxon>Viridiplantae</taxon>
        <taxon>Streptophyta</taxon>
        <taxon>Embryophyta</taxon>
        <taxon>Tracheophyta</taxon>
        <taxon>Spermatophyta</taxon>
        <taxon>Magnoliopsida</taxon>
        <taxon>eudicotyledons</taxon>
        <taxon>Gunneridae</taxon>
        <taxon>Pentapetalae</taxon>
        <taxon>rosids</taxon>
        <taxon>Vitales</taxon>
        <taxon>Vitaceae</taxon>
        <taxon>Viteae</taxon>
        <taxon>Vitis</taxon>
    </lineage>
</organism>
<comment type="caution">
    <text evidence="4">The sequence shown here is derived from an EMBL/GenBank/DDBJ whole genome shotgun (WGS) entry which is preliminary data.</text>
</comment>
<dbReference type="Pfam" id="PF25597">
    <property type="entry name" value="SH3_retrovirus"/>
    <property type="match status" value="1"/>
</dbReference>
<feature type="domain" description="Retroviral polymerase SH3-like" evidence="3">
    <location>
        <begin position="400"/>
        <end position="468"/>
    </location>
</feature>